<sequence length="106" mass="11753">MDPRVKRAYETSGGVAVVGLLFAVFGSLQGSLRFANAGILMALLGLGTCVLTLIWETAFAKRGRVAQSRPRSVDEHLAQIINRVEAWRLERDRRKRLRHPTGRPAA</sequence>
<evidence type="ECO:0000313" key="3">
    <source>
        <dbReference type="Proteomes" id="UP000178348"/>
    </source>
</evidence>
<keyword evidence="1" id="KW-0812">Transmembrane</keyword>
<dbReference type="EMBL" id="MHLB01000013">
    <property type="protein sequence ID" value="OGZ02405.1"/>
    <property type="molecule type" value="Genomic_DNA"/>
</dbReference>
<protein>
    <submittedName>
        <fullName evidence="2">Uncharacterized protein</fullName>
    </submittedName>
</protein>
<reference evidence="2 3" key="1">
    <citation type="journal article" date="2016" name="Nat. Commun.">
        <title>Thousands of microbial genomes shed light on interconnected biogeochemical processes in an aquifer system.</title>
        <authorList>
            <person name="Anantharaman K."/>
            <person name="Brown C.T."/>
            <person name="Hug L.A."/>
            <person name="Sharon I."/>
            <person name="Castelle C.J."/>
            <person name="Probst A.J."/>
            <person name="Thomas B.C."/>
            <person name="Singh A."/>
            <person name="Wilkins M.J."/>
            <person name="Karaoz U."/>
            <person name="Brodie E.L."/>
            <person name="Williams K.H."/>
            <person name="Hubbard S.S."/>
            <person name="Banfield J.F."/>
        </authorList>
    </citation>
    <scope>NUCLEOTIDE SEQUENCE [LARGE SCALE GENOMIC DNA]</scope>
</reference>
<accession>A0A1G2CLZ8</accession>
<comment type="caution">
    <text evidence="2">The sequence shown here is derived from an EMBL/GenBank/DDBJ whole genome shotgun (WGS) entry which is preliminary data.</text>
</comment>
<gene>
    <name evidence="2" type="ORF">A2946_00335</name>
</gene>
<keyword evidence="1" id="KW-1133">Transmembrane helix</keyword>
<name>A0A1G2CLZ8_9BACT</name>
<dbReference type="Proteomes" id="UP000178348">
    <property type="component" value="Unassembled WGS sequence"/>
</dbReference>
<organism evidence="2 3">
    <name type="scientific">Candidatus Liptonbacteria bacterium RIFCSPLOWO2_01_FULL_53_13</name>
    <dbReference type="NCBI Taxonomy" id="1798651"/>
    <lineage>
        <taxon>Bacteria</taxon>
        <taxon>Candidatus Liptoniibacteriota</taxon>
    </lineage>
</organism>
<evidence type="ECO:0000313" key="2">
    <source>
        <dbReference type="EMBL" id="OGZ02405.1"/>
    </source>
</evidence>
<feature type="transmembrane region" description="Helical" evidence="1">
    <location>
        <begin position="12"/>
        <end position="28"/>
    </location>
</feature>
<dbReference type="AlphaFoldDB" id="A0A1G2CLZ8"/>
<evidence type="ECO:0000256" key="1">
    <source>
        <dbReference type="SAM" id="Phobius"/>
    </source>
</evidence>
<keyword evidence="1" id="KW-0472">Membrane</keyword>
<feature type="transmembrane region" description="Helical" evidence="1">
    <location>
        <begin position="34"/>
        <end position="55"/>
    </location>
</feature>
<proteinExistence type="predicted"/>